<evidence type="ECO:0000313" key="2">
    <source>
        <dbReference type="Proteomes" id="UP001058330"/>
    </source>
</evidence>
<keyword evidence="2" id="KW-1185">Reference proteome</keyword>
<proteinExistence type="predicted"/>
<evidence type="ECO:0008006" key="3">
    <source>
        <dbReference type="Google" id="ProtNLM"/>
    </source>
</evidence>
<protein>
    <recommendedName>
        <fullName evidence="3">Restriction endonuclease BglII</fullName>
    </recommendedName>
</protein>
<dbReference type="GeneID" id="74529495"/>
<organism evidence="1 2">
    <name type="scientific">Haloferax larsenii</name>
    <dbReference type="NCBI Taxonomy" id="302484"/>
    <lineage>
        <taxon>Archaea</taxon>
        <taxon>Methanobacteriati</taxon>
        <taxon>Methanobacteriota</taxon>
        <taxon>Stenosarchaea group</taxon>
        <taxon>Halobacteria</taxon>
        <taxon>Halobacteriales</taxon>
        <taxon>Haloferacaceae</taxon>
        <taxon>Haloferax</taxon>
    </lineage>
</organism>
<name>A0ABY5RD35_HALLR</name>
<dbReference type="RefSeq" id="WP_258301977.1">
    <property type="nucleotide sequence ID" value="NZ_CP078063.1"/>
</dbReference>
<reference evidence="1" key="1">
    <citation type="submission" date="2021-07" db="EMBL/GenBank/DDBJ databases">
        <title>Studies on halocins as antimicrobial molecules from haloarchaea.</title>
        <authorList>
            <person name="Kumar S."/>
            <person name="Khare S.K."/>
        </authorList>
    </citation>
    <scope>NUCLEOTIDE SEQUENCE</scope>
    <source>
        <strain evidence="1">NCIM 5678</strain>
    </source>
</reference>
<dbReference type="Proteomes" id="UP001058330">
    <property type="component" value="Chromosome"/>
</dbReference>
<gene>
    <name evidence="1" type="ORF">KU306_11290</name>
</gene>
<evidence type="ECO:0000313" key="1">
    <source>
        <dbReference type="EMBL" id="UVE49500.1"/>
    </source>
</evidence>
<dbReference type="EMBL" id="CP078063">
    <property type="protein sequence ID" value="UVE49500.1"/>
    <property type="molecule type" value="Genomic_DNA"/>
</dbReference>
<accession>A0ABY5RD35</accession>
<sequence>MNSPRTILTQLLCNDPDEHVQSFADREPSEKLIVDSLATTVAERDDIWAETEVNLWQKKAQSEGDLIEPQRALREFSHPLQPDIDILCGSINAGQRNPPLIGIEAKYFGQYTGIEGDRLLPKRVGPEGNPIGGFYSGLGQALSLLSMGLDYVYLWHVFELREDIFVDSKSESGQLDTETIANHRDIVRTYTTEIKNLLDTYDLPIGYFAHGLVPAYDNRLLVLDARPLLDCEPIPRNHNKAVRSLLVESMLSESW</sequence>